<dbReference type="Pfam" id="PF14214">
    <property type="entry name" value="Helitron_like_N"/>
    <property type="match status" value="1"/>
</dbReference>
<keyword evidence="6" id="KW-1185">Reference proteome</keyword>
<dbReference type="PANTHER" id="PTHR10492">
    <property type="match status" value="1"/>
</dbReference>
<organism evidence="5 6">
    <name type="scientific">Corchorus olitorius</name>
    <dbReference type="NCBI Taxonomy" id="93759"/>
    <lineage>
        <taxon>Eukaryota</taxon>
        <taxon>Viridiplantae</taxon>
        <taxon>Streptophyta</taxon>
        <taxon>Embryophyta</taxon>
        <taxon>Tracheophyta</taxon>
        <taxon>Spermatophyta</taxon>
        <taxon>Magnoliopsida</taxon>
        <taxon>eudicotyledons</taxon>
        <taxon>Gunneridae</taxon>
        <taxon>Pentapetalae</taxon>
        <taxon>rosids</taxon>
        <taxon>malvids</taxon>
        <taxon>Malvales</taxon>
        <taxon>Malvaceae</taxon>
        <taxon>Grewioideae</taxon>
        <taxon>Apeibeae</taxon>
        <taxon>Corchorus</taxon>
    </lineage>
</organism>
<keyword evidence="1" id="KW-0233">DNA recombination</keyword>
<reference evidence="6" key="1">
    <citation type="submission" date="2013-09" db="EMBL/GenBank/DDBJ databases">
        <title>Corchorus olitorius genome sequencing.</title>
        <authorList>
            <person name="Alam M."/>
            <person name="Haque M.S."/>
            <person name="Islam M.S."/>
            <person name="Emdad E.M."/>
            <person name="Islam M.M."/>
            <person name="Ahmed B."/>
            <person name="Halim A."/>
            <person name="Hossen Q.M.M."/>
            <person name="Hossain M.Z."/>
            <person name="Ahmed R."/>
            <person name="Khan M.M."/>
            <person name="Islam R."/>
            <person name="Rashid M.M."/>
            <person name="Khan S.A."/>
            <person name="Rahman M.S."/>
            <person name="Alam M."/>
            <person name="Yahiya A.S."/>
            <person name="Khan M.S."/>
            <person name="Azam M.S."/>
            <person name="Haque T."/>
            <person name="Lashkar M.Z.H."/>
            <person name="Akhand A.I."/>
            <person name="Morshed G."/>
            <person name="Roy S."/>
            <person name="Uddin K.S."/>
            <person name="Rabeya T."/>
            <person name="Hossain A.S."/>
            <person name="Chowdhury A."/>
            <person name="Snigdha A.R."/>
            <person name="Mortoza M.S."/>
            <person name="Matin S.A."/>
            <person name="Hoque S.M.E."/>
            <person name="Islam M.K."/>
            <person name="Roy D.K."/>
            <person name="Haider R."/>
            <person name="Moosa M.M."/>
            <person name="Elias S.M."/>
            <person name="Hasan A.M."/>
            <person name="Jahan S."/>
            <person name="Shafiuddin M."/>
            <person name="Mahmood N."/>
            <person name="Shommy N.S."/>
        </authorList>
    </citation>
    <scope>NUCLEOTIDE SEQUENCE [LARGE SCALE GENOMIC DNA]</scope>
    <source>
        <strain evidence="6">cv. O-4</strain>
    </source>
</reference>
<feature type="domain" description="DNA helicase Pif1-like DEAD-box helicase" evidence="2">
    <location>
        <begin position="761"/>
        <end position="856"/>
    </location>
</feature>
<dbReference type="EMBL" id="AWUE01016575">
    <property type="protein sequence ID" value="OMO90279.1"/>
    <property type="molecule type" value="Genomic_DNA"/>
</dbReference>
<comment type="caution">
    <text evidence="5">The sequence shown here is derived from an EMBL/GenBank/DDBJ whole genome shotgun (WGS) entry which is preliminary data.</text>
</comment>
<feature type="domain" description="Helitron helicase-like" evidence="3">
    <location>
        <begin position="290"/>
        <end position="359"/>
    </location>
</feature>
<dbReference type="EC" id="5.6.2.3" evidence="1"/>
<comment type="catalytic activity">
    <reaction evidence="1">
        <text>ATP + H2O = ADP + phosphate + H(+)</text>
        <dbReference type="Rhea" id="RHEA:13065"/>
        <dbReference type="ChEBI" id="CHEBI:15377"/>
        <dbReference type="ChEBI" id="CHEBI:15378"/>
        <dbReference type="ChEBI" id="CHEBI:30616"/>
        <dbReference type="ChEBI" id="CHEBI:43474"/>
        <dbReference type="ChEBI" id="CHEBI:456216"/>
        <dbReference type="EC" id="5.6.2.3"/>
    </reaction>
</comment>
<dbReference type="GO" id="GO:0006281">
    <property type="term" value="P:DNA repair"/>
    <property type="evidence" value="ECO:0007669"/>
    <property type="project" value="UniProtKB-KW"/>
</dbReference>
<dbReference type="AlphaFoldDB" id="A0A1R3J5Z8"/>
<dbReference type="GO" id="GO:0016887">
    <property type="term" value="F:ATP hydrolysis activity"/>
    <property type="evidence" value="ECO:0007669"/>
    <property type="project" value="RHEA"/>
</dbReference>
<keyword evidence="1" id="KW-0227">DNA damage</keyword>
<feature type="domain" description="DNA helicase Pif1-like 2B" evidence="4">
    <location>
        <begin position="1001"/>
        <end position="1047"/>
    </location>
</feature>
<sequence>MARPRLADQPVIATPVVPPVQATMNRRRRTSIINNALTTTAIIPTLNHGILPNTNQAGALQTTQMIQEQVPHATTNMPDGEWFQRRIFHAYEHGSSSNTQGPTETRTIDGLREEDSMQRKIFQVDSFGGPDMECHNCGAQMWSKEHVQTSTRSPHLAFTLCCKQDRETDDRTYCTPTSTDIAGLIVDGVADVEGQRDIIVNHRKYGLQRISNLHPLYMSLQYLLLFPYGEDGFRLGICYVDCPQENELKRKTVTMREYYSYMIQQRQPKSSSLLRGGRLFQQYLIDAASNALAICQYHGFPDLFITFTCNAYWIEIQEALLPGQRAENRPDIVCRVFKLKLDDLLDDLMKHYHFSPLKADQYISAEIPDHALDPSGYDAVTTFMFHGPCGVVNPKAQYMKDGKCNKFFPKPFQPETKLDESGFHLYRRRDTCISFKKNGIELDNRFIVPHNIDMCVKYQAHINVEVCNHGRTLKYLFKYITKGPDKARVVIEKPQGQSETQPQQSQPIHNEIKTYLDARYLCPYEPIWTIFAFQIHHREPTVIKLPIHLPNQHIVCFRDTQRLDRFMRRRDIHTTMFTEWMVANAKYQHARSLLYADFPTHFVWDSDALVWGQPHMRNFEQSMVFSSLLYFPRGMRCPRIDRCVISQNQIFNNIEFSIFFPITNPAVLFEQNWQIFSDDILHRFRNNLRAPYFMIPPEQLRDYVLLEIEDLLSKNCSSLADKNLPQPSMRTSISSMNRLIQEERCYDHQQLQLEHEQMLAKLNTDQRQVYEVIIQSVLREEGRLFFVNGYRGTGKTFLWKTLISGLRCNGKIVLAVASSGIASLVLPGGRTAHSRFKIPFNPDEWSTCQMYKDTASCAWRNKITDSRCKHIKLQNLAKLHKSHTDNKHAPDIGNGTVPHALPEDDSEGTWIRVPQNLMVHSNEEPLQAITEEIYPDIKNYFAHSSYIKQRAIVTPFNDTVEDLNNYIMNKIPVDSRIYLSSNSIAKNSSAFHDQNTLYPPEILSKVTVPGIPNQKLELKIGCAVMIMGNINQVNGLCNGTRLIITQLATSVIEGYQTRLNYAPLLLIIKVSMEPVVDSK</sequence>
<dbReference type="STRING" id="93759.A0A1R3J5Z8"/>
<dbReference type="OrthoDB" id="10053386at2759"/>
<dbReference type="InterPro" id="IPR049163">
    <property type="entry name" value="Pif1-like_2B_dom"/>
</dbReference>
<comment type="cofactor">
    <cofactor evidence="1">
        <name>Mg(2+)</name>
        <dbReference type="ChEBI" id="CHEBI:18420"/>
    </cofactor>
</comment>
<dbReference type="GO" id="GO:0006310">
    <property type="term" value="P:DNA recombination"/>
    <property type="evidence" value="ECO:0007669"/>
    <property type="project" value="UniProtKB-KW"/>
</dbReference>
<name>A0A1R3J5Z8_9ROSI</name>
<accession>A0A1R3J5Z8</accession>
<protein>
    <recommendedName>
        <fullName evidence="1">ATP-dependent DNA helicase</fullName>
        <ecNumber evidence="1">5.6.2.3</ecNumber>
    </recommendedName>
</protein>
<evidence type="ECO:0000259" key="3">
    <source>
        <dbReference type="Pfam" id="PF14214"/>
    </source>
</evidence>
<dbReference type="Proteomes" id="UP000187203">
    <property type="component" value="Unassembled WGS sequence"/>
</dbReference>
<dbReference type="Pfam" id="PF05970">
    <property type="entry name" value="PIF1"/>
    <property type="match status" value="1"/>
</dbReference>
<dbReference type="Gene3D" id="3.40.50.300">
    <property type="entry name" value="P-loop containing nucleotide triphosphate hydrolases"/>
    <property type="match status" value="1"/>
</dbReference>
<dbReference type="GO" id="GO:0000723">
    <property type="term" value="P:telomere maintenance"/>
    <property type="evidence" value="ECO:0007669"/>
    <property type="project" value="InterPro"/>
</dbReference>
<dbReference type="GO" id="GO:0005524">
    <property type="term" value="F:ATP binding"/>
    <property type="evidence" value="ECO:0007669"/>
    <property type="project" value="UniProtKB-KW"/>
</dbReference>
<proteinExistence type="inferred from homology"/>
<keyword evidence="1" id="KW-0234">DNA repair</keyword>
<evidence type="ECO:0000313" key="6">
    <source>
        <dbReference type="Proteomes" id="UP000187203"/>
    </source>
</evidence>
<keyword evidence="1" id="KW-0378">Hydrolase</keyword>
<comment type="similarity">
    <text evidence="1">Belongs to the helicase family.</text>
</comment>
<keyword evidence="1" id="KW-0067">ATP-binding</keyword>
<keyword evidence="1 5" id="KW-0347">Helicase</keyword>
<keyword evidence="1" id="KW-0547">Nucleotide-binding</keyword>
<evidence type="ECO:0000259" key="2">
    <source>
        <dbReference type="Pfam" id="PF05970"/>
    </source>
</evidence>
<dbReference type="InterPro" id="IPR027417">
    <property type="entry name" value="P-loop_NTPase"/>
</dbReference>
<dbReference type="InterPro" id="IPR025476">
    <property type="entry name" value="Helitron_helicase-like"/>
</dbReference>
<dbReference type="Pfam" id="PF21530">
    <property type="entry name" value="Pif1_2B_dom"/>
    <property type="match status" value="1"/>
</dbReference>
<evidence type="ECO:0000259" key="4">
    <source>
        <dbReference type="Pfam" id="PF21530"/>
    </source>
</evidence>
<dbReference type="GO" id="GO:0043139">
    <property type="term" value="F:5'-3' DNA helicase activity"/>
    <property type="evidence" value="ECO:0007669"/>
    <property type="project" value="UniProtKB-EC"/>
</dbReference>
<gene>
    <name evidence="5" type="ORF">COLO4_19276</name>
</gene>
<dbReference type="InterPro" id="IPR010285">
    <property type="entry name" value="DNA_helicase_pif1-like_DEAD"/>
</dbReference>
<evidence type="ECO:0000256" key="1">
    <source>
        <dbReference type="RuleBase" id="RU363044"/>
    </source>
</evidence>
<evidence type="ECO:0000313" key="5">
    <source>
        <dbReference type="EMBL" id="OMO90279.1"/>
    </source>
</evidence>
<dbReference type="PANTHER" id="PTHR10492:SF90">
    <property type="entry name" value="ATP-DEPENDENT DNA HELICASE"/>
    <property type="match status" value="1"/>
</dbReference>
<dbReference type="SUPFAM" id="SSF52540">
    <property type="entry name" value="P-loop containing nucleoside triphosphate hydrolases"/>
    <property type="match status" value="2"/>
</dbReference>